<proteinExistence type="predicted"/>
<feature type="transmembrane region" description="Helical" evidence="1">
    <location>
        <begin position="71"/>
        <end position="95"/>
    </location>
</feature>
<evidence type="ECO:0000313" key="2">
    <source>
        <dbReference type="EMBL" id="GLV60849.1"/>
    </source>
</evidence>
<feature type="transmembrane region" description="Helical" evidence="1">
    <location>
        <begin position="151"/>
        <end position="169"/>
    </location>
</feature>
<name>A0ABQ6G2U4_9CHLR</name>
<comment type="caution">
    <text evidence="2">The sequence shown here is derived from an EMBL/GenBank/DDBJ whole genome shotgun (WGS) entry which is preliminary data.</text>
</comment>
<feature type="transmembrane region" description="Helical" evidence="1">
    <location>
        <begin position="176"/>
        <end position="199"/>
    </location>
</feature>
<organism evidence="2 3">
    <name type="scientific">Dictyobacter halimunensis</name>
    <dbReference type="NCBI Taxonomy" id="3026934"/>
    <lineage>
        <taxon>Bacteria</taxon>
        <taxon>Bacillati</taxon>
        <taxon>Chloroflexota</taxon>
        <taxon>Ktedonobacteria</taxon>
        <taxon>Ktedonobacterales</taxon>
        <taxon>Dictyobacteraceae</taxon>
        <taxon>Dictyobacter</taxon>
    </lineage>
</organism>
<keyword evidence="1" id="KW-0472">Membrane</keyword>
<gene>
    <name evidence="2" type="ORF">KDH_76680</name>
</gene>
<keyword evidence="1" id="KW-1133">Transmembrane helix</keyword>
<keyword evidence="1" id="KW-0812">Transmembrane</keyword>
<feature type="transmembrane region" description="Helical" evidence="1">
    <location>
        <begin position="107"/>
        <end position="131"/>
    </location>
</feature>
<evidence type="ECO:0000313" key="3">
    <source>
        <dbReference type="Proteomes" id="UP001344906"/>
    </source>
</evidence>
<protein>
    <submittedName>
        <fullName evidence="2">Uncharacterized protein</fullName>
    </submittedName>
</protein>
<reference evidence="2 3" key="1">
    <citation type="submission" date="2023-02" db="EMBL/GenBank/DDBJ databases">
        <title>Dictyobacter halimunensis sp. nov., a new member of the class Ktedonobacteria from forest soil in a geothermal area.</title>
        <authorList>
            <person name="Rachmania M.K."/>
            <person name="Ningsih F."/>
            <person name="Sakai Y."/>
            <person name="Yabe S."/>
            <person name="Yokota A."/>
            <person name="Sjamsuridzal W."/>
        </authorList>
    </citation>
    <scope>NUCLEOTIDE SEQUENCE [LARGE SCALE GENOMIC DNA]</scope>
    <source>
        <strain evidence="2 3">S3.2.2.5</strain>
    </source>
</reference>
<evidence type="ECO:0000256" key="1">
    <source>
        <dbReference type="SAM" id="Phobius"/>
    </source>
</evidence>
<keyword evidence="3" id="KW-1185">Reference proteome</keyword>
<dbReference type="RefSeq" id="WP_338258049.1">
    <property type="nucleotide sequence ID" value="NZ_BSRI01000002.1"/>
</dbReference>
<dbReference type="Proteomes" id="UP001344906">
    <property type="component" value="Unassembled WGS sequence"/>
</dbReference>
<feature type="transmembrane region" description="Helical" evidence="1">
    <location>
        <begin position="27"/>
        <end position="51"/>
    </location>
</feature>
<accession>A0ABQ6G2U4</accession>
<dbReference type="EMBL" id="BSRI01000002">
    <property type="protein sequence ID" value="GLV60849.1"/>
    <property type="molecule type" value="Genomic_DNA"/>
</dbReference>
<sequence length="200" mass="22714">MSESVSSHGSAPLRSPSSRPNNIIGRVFIFLLGLLLGISPLLISYVVLLSIRALSPVSPNAPYHGAYANFALLMLFRGLQDLLVLLLILLAPLLVHRKRTRMLGYGMVVGLLYFIAMPLVSYVQGVVMFALFHNTTYPLYWASSLQRWLNLLTYAILPIVCWILTPIFARTARHYWLGYVFAVLVALIFFFFRSPIYYWL</sequence>